<dbReference type="CDD" id="cd07717">
    <property type="entry name" value="RNaseZ_ZiPD-like_MBL-fold"/>
    <property type="match status" value="1"/>
</dbReference>
<dbReference type="InterPro" id="IPR036866">
    <property type="entry name" value="RibonucZ/Hydroxyglut_hydro"/>
</dbReference>
<dbReference type="EMBL" id="RCOS01000087">
    <property type="protein sequence ID" value="RSN74728.1"/>
    <property type="molecule type" value="Genomic_DNA"/>
</dbReference>
<reference evidence="10 11" key="1">
    <citation type="submission" date="2018-10" db="EMBL/GenBank/DDBJ databases">
        <title>Co-occurring genomic capacity for anaerobic methane metabolism and dissimilatory sulfite reduction discovered in the Korarchaeota.</title>
        <authorList>
            <person name="Mckay L.J."/>
            <person name="Dlakic M."/>
            <person name="Fields M.W."/>
            <person name="Delmont T.O."/>
            <person name="Eren A.M."/>
            <person name="Jay Z.J."/>
            <person name="Klingelsmith K.B."/>
            <person name="Rusch D.B."/>
            <person name="Inskeep W.P."/>
        </authorList>
    </citation>
    <scope>NUCLEOTIDE SEQUENCE [LARGE SCALE GENOMIC DNA]</scope>
    <source>
        <strain evidence="10 11">MDKW</strain>
    </source>
</reference>
<feature type="binding site" evidence="8">
    <location>
        <position position="64"/>
    </location>
    <ligand>
        <name>Zn(2+)</name>
        <dbReference type="ChEBI" id="CHEBI:29105"/>
        <label>2</label>
        <note>catalytic</note>
    </ligand>
</feature>
<feature type="binding site" evidence="8">
    <location>
        <position position="208"/>
    </location>
    <ligand>
        <name>Zn(2+)</name>
        <dbReference type="ChEBI" id="CHEBI:29105"/>
        <label>2</label>
        <note>catalytic</note>
    </ligand>
</feature>
<dbReference type="InterPro" id="IPR001279">
    <property type="entry name" value="Metallo-B-lactamas"/>
</dbReference>
<comment type="function">
    <text evidence="8">Zinc phosphodiesterase, which displays some tRNA 3'-processing endonuclease activity. Probably involved in tRNA maturation, by removing a 3'-trailer from precursor tRNA.</text>
</comment>
<feature type="binding site" evidence="8">
    <location>
        <position position="62"/>
    </location>
    <ligand>
        <name>Zn(2+)</name>
        <dbReference type="ChEBI" id="CHEBI:29105"/>
        <label>1</label>
        <note>catalytic</note>
    </ligand>
</feature>
<sequence>MRIIFLGTSAAVPTVDRSLSSIAVDMGREYILIDAGEGVQKQIMLTGLGFGKLSRIIITHLHGDHYFGIFPLLQTMSILRRSSPLDIIAPAGFSSIYKALKEITPTLTSYEVRITEVNGENEFRLLNCTLKMFPVCHGNTPTYGISIKEDDKPGRFDPEKSDKLGVPVELRGVLQKGIPIKLPDGKVIRPEDVMGPPRKGAKVVFSSDTRPCDSLLKEAENADVLIHEATYDDDKKDRAEKTGHSTISEAIEVGIASKARKIVLTHFSARYKKEDLEKMETKIREKYENVIFARDLMVIDL</sequence>
<evidence type="ECO:0000256" key="8">
    <source>
        <dbReference type="HAMAP-Rule" id="MF_01818"/>
    </source>
</evidence>
<dbReference type="Gene3D" id="3.60.15.10">
    <property type="entry name" value="Ribonuclease Z/Hydroxyacylglutathione hydrolase-like"/>
    <property type="match status" value="1"/>
</dbReference>
<dbReference type="PANTHER" id="PTHR46018">
    <property type="entry name" value="ZINC PHOSPHODIESTERASE ELAC PROTEIN 1"/>
    <property type="match status" value="1"/>
</dbReference>
<dbReference type="GO" id="GO:0008270">
    <property type="term" value="F:zinc ion binding"/>
    <property type="evidence" value="ECO:0007669"/>
    <property type="project" value="UniProtKB-UniRule"/>
</dbReference>
<dbReference type="Pfam" id="PF12706">
    <property type="entry name" value="Lactamase_B_2"/>
    <property type="match status" value="1"/>
</dbReference>
<dbReference type="RefSeq" id="WP_125671433.1">
    <property type="nucleotide sequence ID" value="NZ_RCOS01000087.1"/>
</dbReference>
<keyword evidence="7 8" id="KW-0862">Zinc</keyword>
<proteinExistence type="inferred from homology"/>
<feature type="domain" description="Metallo-beta-lactamase" evidence="9">
    <location>
        <begin position="199"/>
        <end position="267"/>
    </location>
</feature>
<evidence type="ECO:0000313" key="11">
    <source>
        <dbReference type="Proteomes" id="UP000277582"/>
    </source>
</evidence>
<evidence type="ECO:0000313" key="10">
    <source>
        <dbReference type="EMBL" id="RSN74728.1"/>
    </source>
</evidence>
<feature type="binding site" evidence="8">
    <location>
        <position position="137"/>
    </location>
    <ligand>
        <name>Zn(2+)</name>
        <dbReference type="ChEBI" id="CHEBI:29105"/>
        <label>1</label>
        <note>catalytic</note>
    </ligand>
</feature>
<dbReference type="AlphaFoldDB" id="A0A429GLL9"/>
<keyword evidence="11" id="KW-1185">Reference proteome</keyword>
<dbReference type="InterPro" id="IPR013471">
    <property type="entry name" value="RNase_Z/BN"/>
</dbReference>
<evidence type="ECO:0000256" key="5">
    <source>
        <dbReference type="ARBA" id="ARBA00022759"/>
    </source>
</evidence>
<dbReference type="GO" id="GO:0042781">
    <property type="term" value="F:3'-tRNA processing endoribonuclease activity"/>
    <property type="evidence" value="ECO:0007669"/>
    <property type="project" value="UniProtKB-UniRule"/>
</dbReference>
<evidence type="ECO:0000256" key="4">
    <source>
        <dbReference type="ARBA" id="ARBA00022723"/>
    </source>
</evidence>
<dbReference type="HAMAP" id="MF_01818">
    <property type="entry name" value="RNase_Z_BN"/>
    <property type="match status" value="1"/>
</dbReference>
<dbReference type="Proteomes" id="UP000277582">
    <property type="component" value="Unassembled WGS sequence"/>
</dbReference>
<name>A0A429GLL9_9CREN</name>
<evidence type="ECO:0000256" key="1">
    <source>
        <dbReference type="ARBA" id="ARBA00011738"/>
    </source>
</evidence>
<gene>
    <name evidence="8 10" type="primary">rnz</name>
    <name evidence="10" type="ORF">D6D85_07725</name>
</gene>
<keyword evidence="3 8" id="KW-0540">Nuclease</keyword>
<dbReference type="OrthoDB" id="85118at2157"/>
<evidence type="ECO:0000256" key="2">
    <source>
        <dbReference type="ARBA" id="ARBA00022694"/>
    </source>
</evidence>
<dbReference type="NCBIfam" id="TIGR02651">
    <property type="entry name" value="RNase_Z"/>
    <property type="match status" value="1"/>
</dbReference>
<feature type="binding site" evidence="8">
    <location>
        <position position="266"/>
    </location>
    <ligand>
        <name>Zn(2+)</name>
        <dbReference type="ChEBI" id="CHEBI:29105"/>
        <label>2</label>
        <note>catalytic</note>
    </ligand>
</feature>
<comment type="subunit">
    <text evidence="1 8">Homodimer.</text>
</comment>
<dbReference type="PANTHER" id="PTHR46018:SF2">
    <property type="entry name" value="ZINC PHOSPHODIESTERASE ELAC PROTEIN 1"/>
    <property type="match status" value="1"/>
</dbReference>
<feature type="active site" description="Proton acceptor" evidence="8">
    <location>
        <position position="64"/>
    </location>
</feature>
<dbReference type="Pfam" id="PF23023">
    <property type="entry name" value="Anti-Pycsar_Apyc1"/>
    <property type="match status" value="1"/>
</dbReference>
<comment type="catalytic activity">
    <reaction evidence="8">
        <text>Endonucleolytic cleavage of RNA, removing extra 3' nucleotides from tRNA precursor, generating 3' termini of tRNAs. A 3'-hydroxy group is left at the tRNA terminus and a 5'-phosphoryl group is left at the trailer molecule.</text>
        <dbReference type="EC" id="3.1.26.11"/>
    </reaction>
</comment>
<evidence type="ECO:0000256" key="3">
    <source>
        <dbReference type="ARBA" id="ARBA00022722"/>
    </source>
</evidence>
<feature type="binding site" evidence="8">
    <location>
        <position position="60"/>
    </location>
    <ligand>
        <name>Zn(2+)</name>
        <dbReference type="ChEBI" id="CHEBI:29105"/>
        <label>1</label>
        <note>catalytic</note>
    </ligand>
</feature>
<keyword evidence="2 8" id="KW-0819">tRNA processing</keyword>
<feature type="binding site" evidence="8">
    <location>
        <position position="208"/>
    </location>
    <ligand>
        <name>Zn(2+)</name>
        <dbReference type="ChEBI" id="CHEBI:29105"/>
        <label>1</label>
        <note>catalytic</note>
    </ligand>
</feature>
<comment type="cofactor">
    <cofactor evidence="8">
        <name>Zn(2+)</name>
        <dbReference type="ChEBI" id="CHEBI:29105"/>
    </cofactor>
    <text evidence="8">Binds 2 Zn(2+) ions.</text>
</comment>
<evidence type="ECO:0000256" key="7">
    <source>
        <dbReference type="ARBA" id="ARBA00022833"/>
    </source>
</evidence>
<evidence type="ECO:0000259" key="9">
    <source>
        <dbReference type="Pfam" id="PF12706"/>
    </source>
</evidence>
<dbReference type="SUPFAM" id="SSF56281">
    <property type="entry name" value="Metallo-hydrolase/oxidoreductase"/>
    <property type="match status" value="1"/>
</dbReference>
<dbReference type="NCBIfam" id="NF000801">
    <property type="entry name" value="PRK00055.1-3"/>
    <property type="match status" value="1"/>
</dbReference>
<organism evidence="10 11">
    <name type="scientific">Candidatus Methanodesulfokora washburnensis</name>
    <dbReference type="NCBI Taxonomy" id="2478471"/>
    <lineage>
        <taxon>Archaea</taxon>
        <taxon>Thermoproteota</taxon>
        <taxon>Candidatus Korarchaeia</taxon>
        <taxon>Candidatus Korarchaeia incertae sedis</taxon>
        <taxon>Candidatus Methanodesulfokora</taxon>
    </lineage>
</organism>
<comment type="similarity">
    <text evidence="8">Belongs to the RNase Z family.</text>
</comment>
<comment type="caution">
    <text evidence="10">The sequence shown here is derived from an EMBL/GenBank/DDBJ whole genome shotgun (WGS) entry which is preliminary data.</text>
</comment>
<keyword evidence="5 8" id="KW-0255">Endonuclease</keyword>
<keyword evidence="4 8" id="KW-0479">Metal-binding</keyword>
<protein>
    <recommendedName>
        <fullName evidence="8">Ribonuclease Z</fullName>
        <shortName evidence="8">RNase Z</shortName>
        <ecNumber evidence="8">3.1.26.11</ecNumber>
    </recommendedName>
    <alternativeName>
        <fullName evidence="8">tRNA 3 endonuclease</fullName>
    </alternativeName>
    <alternativeName>
        <fullName evidence="8">tRNase Z</fullName>
    </alternativeName>
</protein>
<feature type="binding site" evidence="8">
    <location>
        <position position="65"/>
    </location>
    <ligand>
        <name>Zn(2+)</name>
        <dbReference type="ChEBI" id="CHEBI:29105"/>
        <label>2</label>
        <note>catalytic</note>
    </ligand>
</feature>
<dbReference type="EC" id="3.1.26.11" evidence="8"/>
<keyword evidence="6 8" id="KW-0378">Hydrolase</keyword>
<accession>A0A429GLL9</accession>
<evidence type="ECO:0000256" key="6">
    <source>
        <dbReference type="ARBA" id="ARBA00022801"/>
    </source>
</evidence>